<evidence type="ECO:0000256" key="2">
    <source>
        <dbReference type="ARBA" id="ARBA00007441"/>
    </source>
</evidence>
<evidence type="ECO:0000313" key="8">
    <source>
        <dbReference type="EMBL" id="CAB9496181.1"/>
    </source>
</evidence>
<dbReference type="SUPFAM" id="SSF53383">
    <property type="entry name" value="PLP-dependent transferases"/>
    <property type="match status" value="1"/>
</dbReference>
<evidence type="ECO:0000256" key="4">
    <source>
        <dbReference type="ARBA" id="ARBA00022679"/>
    </source>
</evidence>
<dbReference type="AlphaFoldDB" id="A0A9N8H0H6"/>
<dbReference type="InterPro" id="IPR015422">
    <property type="entry name" value="PyrdxlP-dep_Trfase_small"/>
</dbReference>
<dbReference type="CDD" id="cd00609">
    <property type="entry name" value="AAT_like"/>
    <property type="match status" value="1"/>
</dbReference>
<dbReference type="InterPro" id="IPR004838">
    <property type="entry name" value="NHTrfase_class1_PyrdxlP-BS"/>
</dbReference>
<evidence type="ECO:0000313" key="9">
    <source>
        <dbReference type="Proteomes" id="UP001153069"/>
    </source>
</evidence>
<dbReference type="Gene3D" id="3.40.640.10">
    <property type="entry name" value="Type I PLP-dependent aspartate aminotransferase-like (Major domain)"/>
    <property type="match status" value="1"/>
</dbReference>
<dbReference type="Gene3D" id="3.90.1150.10">
    <property type="entry name" value="Aspartate Aminotransferase, domain 1"/>
    <property type="match status" value="1"/>
</dbReference>
<keyword evidence="9" id="KW-1185">Reference proteome</keyword>
<gene>
    <name evidence="8" type="ORF">SEMRO_2_G001570.1</name>
</gene>
<protein>
    <submittedName>
        <fullName evidence="8">Bifunctional aspartate aminotransferase and glutamate/aspartate-prephenate aminotransferase</fullName>
    </submittedName>
</protein>
<reference evidence="8" key="1">
    <citation type="submission" date="2020-06" db="EMBL/GenBank/DDBJ databases">
        <authorList>
            <consortium name="Plant Systems Biology data submission"/>
        </authorList>
    </citation>
    <scope>NUCLEOTIDE SEQUENCE</scope>
    <source>
        <strain evidence="8">D6</strain>
    </source>
</reference>
<comment type="cofactor">
    <cofactor evidence="1">
        <name>pyridoxal 5'-phosphate</name>
        <dbReference type="ChEBI" id="CHEBI:597326"/>
    </cofactor>
</comment>
<sequence>MSEVKESTIRQMTRLANEHCAVNLSQGFPNEAPPLDVRLALAHAVVVGQPVEEGDEGNHHHYNSLLRHLSSMSMSSSSETPSEDISDSGGGLSSDILNQYSPPMGRGDLRSAISAYYKRLYDYDVDSDNITVTLGATEAVASSLRSLGKPSDKVVIFEPFHELYPSQCRLFYLQPTYVTLRPAHDNASWMFDPLELEEAMKDARLLILNTPHNPTGKVFTRKELQIIVDLCLKYSVYVISDEIYEHMCYSESHGHILLPQAFPEVANLCLICNSLGKSASATGWRLGWCIHPPHISDTFRGIHDQLVVMSPHPVQYAALTYLSLPDQYFREELKERYQGRIKLLAGTLQELGFGLTPVEGAYYLFVRYRNVKALAYFDSPMEAAMYLLEKVGVACVPGDNFYGKAVEEQGNQYLRFAGCRSEADIKEACSRLRAHLG</sequence>
<dbReference type="InterPro" id="IPR004839">
    <property type="entry name" value="Aminotransferase_I/II_large"/>
</dbReference>
<comment type="caution">
    <text evidence="8">The sequence shown here is derived from an EMBL/GenBank/DDBJ whole genome shotgun (WGS) entry which is preliminary data.</text>
</comment>
<dbReference type="Proteomes" id="UP001153069">
    <property type="component" value="Unassembled WGS sequence"/>
</dbReference>
<dbReference type="EMBL" id="CAICTM010000002">
    <property type="protein sequence ID" value="CAB9496181.1"/>
    <property type="molecule type" value="Genomic_DNA"/>
</dbReference>
<dbReference type="PANTHER" id="PTHR43807">
    <property type="entry name" value="FI04487P"/>
    <property type="match status" value="1"/>
</dbReference>
<dbReference type="GO" id="GO:0030170">
    <property type="term" value="F:pyridoxal phosphate binding"/>
    <property type="evidence" value="ECO:0007669"/>
    <property type="project" value="InterPro"/>
</dbReference>
<dbReference type="GO" id="GO:0005737">
    <property type="term" value="C:cytoplasm"/>
    <property type="evidence" value="ECO:0007669"/>
    <property type="project" value="TreeGrafter"/>
</dbReference>
<accession>A0A9N8H0H6</accession>
<evidence type="ECO:0000259" key="7">
    <source>
        <dbReference type="Pfam" id="PF00155"/>
    </source>
</evidence>
<dbReference type="GO" id="GO:0016212">
    <property type="term" value="F:kynurenine-oxoglutarate transaminase activity"/>
    <property type="evidence" value="ECO:0007669"/>
    <property type="project" value="TreeGrafter"/>
</dbReference>
<dbReference type="PANTHER" id="PTHR43807:SF20">
    <property type="entry name" value="FI04487P"/>
    <property type="match status" value="1"/>
</dbReference>
<feature type="domain" description="Aminotransferase class I/classII large" evidence="7">
    <location>
        <begin position="94"/>
        <end position="432"/>
    </location>
</feature>
<keyword evidence="4" id="KW-0808">Transferase</keyword>
<feature type="region of interest" description="Disordered" evidence="6">
    <location>
        <begin position="71"/>
        <end position="97"/>
    </location>
</feature>
<feature type="compositionally biased region" description="Low complexity" evidence="6">
    <location>
        <begin position="71"/>
        <end position="80"/>
    </location>
</feature>
<dbReference type="InterPro" id="IPR015424">
    <property type="entry name" value="PyrdxlP-dep_Trfase"/>
</dbReference>
<evidence type="ECO:0000256" key="5">
    <source>
        <dbReference type="ARBA" id="ARBA00022898"/>
    </source>
</evidence>
<proteinExistence type="inferred from homology"/>
<comment type="similarity">
    <text evidence="2">Belongs to the class-I pyridoxal-phosphate-dependent aminotransferase family.</text>
</comment>
<dbReference type="InterPro" id="IPR051326">
    <property type="entry name" value="Kynurenine-oxoglutarate_AT"/>
</dbReference>
<name>A0A9N8H0H6_9STRA</name>
<dbReference type="Pfam" id="PF00155">
    <property type="entry name" value="Aminotran_1_2"/>
    <property type="match status" value="1"/>
</dbReference>
<evidence type="ECO:0000256" key="3">
    <source>
        <dbReference type="ARBA" id="ARBA00022576"/>
    </source>
</evidence>
<evidence type="ECO:0000256" key="1">
    <source>
        <dbReference type="ARBA" id="ARBA00001933"/>
    </source>
</evidence>
<dbReference type="OrthoDB" id="7042322at2759"/>
<dbReference type="PROSITE" id="PS00105">
    <property type="entry name" value="AA_TRANSFER_CLASS_1"/>
    <property type="match status" value="1"/>
</dbReference>
<keyword evidence="5" id="KW-0663">Pyridoxal phosphate</keyword>
<keyword evidence="3 8" id="KW-0032">Aminotransferase</keyword>
<evidence type="ECO:0000256" key="6">
    <source>
        <dbReference type="SAM" id="MobiDB-lite"/>
    </source>
</evidence>
<dbReference type="InterPro" id="IPR015421">
    <property type="entry name" value="PyrdxlP-dep_Trfase_major"/>
</dbReference>
<organism evidence="8 9">
    <name type="scientific">Seminavis robusta</name>
    <dbReference type="NCBI Taxonomy" id="568900"/>
    <lineage>
        <taxon>Eukaryota</taxon>
        <taxon>Sar</taxon>
        <taxon>Stramenopiles</taxon>
        <taxon>Ochrophyta</taxon>
        <taxon>Bacillariophyta</taxon>
        <taxon>Bacillariophyceae</taxon>
        <taxon>Bacillariophycidae</taxon>
        <taxon>Naviculales</taxon>
        <taxon>Naviculaceae</taxon>
        <taxon>Seminavis</taxon>
    </lineage>
</organism>